<protein>
    <recommendedName>
        <fullName evidence="1">Methenyltetrahydrofolate synthase domain-containing protein</fullName>
    </recommendedName>
</protein>
<accession>A0A2J7PI56</accession>
<dbReference type="PANTHER" id="PTHR13017">
    <property type="entry name" value="5-FORMYLTETRAHYDROFOLATE CYCLO-LIGASE-RELATED"/>
    <property type="match status" value="1"/>
</dbReference>
<dbReference type="Proteomes" id="UP000235965">
    <property type="component" value="Unassembled WGS sequence"/>
</dbReference>
<dbReference type="Gene3D" id="3.30.70.330">
    <property type="match status" value="1"/>
</dbReference>
<feature type="compositionally biased region" description="Basic and acidic residues" evidence="3">
    <location>
        <begin position="337"/>
        <end position="358"/>
    </location>
</feature>
<dbReference type="EMBL" id="NEVH01025129">
    <property type="protein sequence ID" value="PNF16004.1"/>
    <property type="molecule type" value="Genomic_DNA"/>
</dbReference>
<gene>
    <name evidence="4" type="ORF">B7P43_G04619</name>
</gene>
<dbReference type="AlphaFoldDB" id="A0A2J7PI56"/>
<dbReference type="STRING" id="105785.A0A2J7PI56"/>
<dbReference type="InterPro" id="IPR024185">
    <property type="entry name" value="FTHF_cligase-like_sf"/>
</dbReference>
<dbReference type="InterPro" id="IPR002698">
    <property type="entry name" value="FTHF_cligase"/>
</dbReference>
<dbReference type="InterPro" id="IPR037171">
    <property type="entry name" value="NagB/RpiA_transferase-like"/>
</dbReference>
<dbReference type="InterPro" id="IPR012677">
    <property type="entry name" value="Nucleotide-bd_a/b_plait_sf"/>
</dbReference>
<reference evidence="4 5" key="1">
    <citation type="submission" date="2017-12" db="EMBL/GenBank/DDBJ databases">
        <title>Hemimetabolous genomes reveal molecular basis of termite eusociality.</title>
        <authorList>
            <person name="Harrison M.C."/>
            <person name="Jongepier E."/>
            <person name="Robertson H.M."/>
            <person name="Arning N."/>
            <person name="Bitard-Feildel T."/>
            <person name="Chao H."/>
            <person name="Childers C.P."/>
            <person name="Dinh H."/>
            <person name="Doddapaneni H."/>
            <person name="Dugan S."/>
            <person name="Gowin J."/>
            <person name="Greiner C."/>
            <person name="Han Y."/>
            <person name="Hu H."/>
            <person name="Hughes D.S.T."/>
            <person name="Huylmans A.-K."/>
            <person name="Kemena C."/>
            <person name="Kremer L.P.M."/>
            <person name="Lee S.L."/>
            <person name="Lopez-Ezquerra A."/>
            <person name="Mallet L."/>
            <person name="Monroy-Kuhn J.M."/>
            <person name="Moser A."/>
            <person name="Murali S.C."/>
            <person name="Muzny D.M."/>
            <person name="Otani S."/>
            <person name="Piulachs M.-D."/>
            <person name="Poelchau M."/>
            <person name="Qu J."/>
            <person name="Schaub F."/>
            <person name="Wada-Katsumata A."/>
            <person name="Worley K.C."/>
            <person name="Xie Q."/>
            <person name="Ylla G."/>
            <person name="Poulsen M."/>
            <person name="Gibbs R.A."/>
            <person name="Schal C."/>
            <person name="Richards S."/>
            <person name="Belles X."/>
            <person name="Korb J."/>
            <person name="Bornberg-Bauer E."/>
        </authorList>
    </citation>
    <scope>NUCLEOTIDE SEQUENCE [LARGE SCALE GENOMIC DNA]</scope>
    <source>
        <tissue evidence="4">Whole body</tissue>
    </source>
</reference>
<evidence type="ECO:0000313" key="5">
    <source>
        <dbReference type="Proteomes" id="UP000235965"/>
    </source>
</evidence>
<name>A0A2J7PI56_9NEOP</name>
<keyword evidence="5" id="KW-1185">Reference proteome</keyword>
<dbReference type="FunFam" id="3.40.50.10420:FF:000001">
    <property type="entry name" value="Methenyltetrahydrofolate synthase domain-containing protein"/>
    <property type="match status" value="1"/>
</dbReference>
<sequence length="470" mass="52168">MTDNEEILPEEVTKQAIRRKVWHCLEKNDLAHFPRPVYGRIPNFKGSPEAAQKLSELDIFKGAYTIKVTPDKPQEAVRFLVLEARKNLLVPIPSLRSGLLLHVVPPSDASKQELKVAATQQGSEQWGKPVGLDAKVKVDLIVLGSVAVSKEGYRVGKGEGYADLEFAMMMKMGAVDQNTVIAATVHDCQVFETLPSQLFKENDVPVDFIITPTQVIEVNPRLPRPSGINWSLLSERRLNDIPILQTLRDAEMCEGKDCTLKEVDSDVGEHPRASGHGYRRNRFRRRHGIPKSPQSEKGVEGPQLSVIDGEDIQNKRPFRRPRPAARKQTSSTPKHGYGKEVNKDENVTGNITKKEQHRPARPRQRPGIEFSLKVGNIASNVRVRDLKAALAERGIKPTDITWRGHRGFAFLHFAKAGGSRNTVSSAPIAVDSIVASLQDLRVGTEGGEDFLKIEPAKPITRIEVTDISSV</sequence>
<organism evidence="4 5">
    <name type="scientific">Cryptotermes secundus</name>
    <dbReference type="NCBI Taxonomy" id="105785"/>
    <lineage>
        <taxon>Eukaryota</taxon>
        <taxon>Metazoa</taxon>
        <taxon>Ecdysozoa</taxon>
        <taxon>Arthropoda</taxon>
        <taxon>Hexapoda</taxon>
        <taxon>Insecta</taxon>
        <taxon>Pterygota</taxon>
        <taxon>Neoptera</taxon>
        <taxon>Polyneoptera</taxon>
        <taxon>Dictyoptera</taxon>
        <taxon>Blattodea</taxon>
        <taxon>Blattoidea</taxon>
        <taxon>Termitoidae</taxon>
        <taxon>Kalotermitidae</taxon>
        <taxon>Cryptotermitinae</taxon>
        <taxon>Cryptotermes</taxon>
    </lineage>
</organism>
<evidence type="ECO:0000256" key="2">
    <source>
        <dbReference type="ARBA" id="ARBA00022884"/>
    </source>
</evidence>
<evidence type="ECO:0000256" key="1">
    <source>
        <dbReference type="ARBA" id="ARBA00015518"/>
    </source>
</evidence>
<feature type="region of interest" description="Disordered" evidence="3">
    <location>
        <begin position="264"/>
        <end position="366"/>
    </location>
</feature>
<feature type="compositionally biased region" description="Basic residues" evidence="3">
    <location>
        <begin position="277"/>
        <end position="289"/>
    </location>
</feature>
<dbReference type="Gene3D" id="3.40.50.10420">
    <property type="entry name" value="NagB/RpiA/CoA transferase-like"/>
    <property type="match status" value="1"/>
</dbReference>
<evidence type="ECO:0000256" key="3">
    <source>
        <dbReference type="SAM" id="MobiDB-lite"/>
    </source>
</evidence>
<dbReference type="GO" id="GO:0005737">
    <property type="term" value="C:cytoplasm"/>
    <property type="evidence" value="ECO:0007669"/>
    <property type="project" value="TreeGrafter"/>
</dbReference>
<dbReference type="FunCoup" id="A0A2J7PI56">
    <property type="interactions" value="1331"/>
</dbReference>
<dbReference type="OrthoDB" id="433414at2759"/>
<dbReference type="SUPFAM" id="SSF100950">
    <property type="entry name" value="NagB/RpiA/CoA transferase-like"/>
    <property type="match status" value="1"/>
</dbReference>
<feature type="compositionally biased region" description="Basic residues" evidence="3">
    <location>
        <begin position="316"/>
        <end position="325"/>
    </location>
</feature>
<dbReference type="InParanoid" id="A0A2J7PI56"/>
<dbReference type="Pfam" id="PF01812">
    <property type="entry name" value="5-FTHF_cyc-lig"/>
    <property type="match status" value="1"/>
</dbReference>
<proteinExistence type="predicted"/>
<dbReference type="PANTHER" id="PTHR13017:SF0">
    <property type="entry name" value="METHENYLTETRAHYDROFOLATE SYNTHASE DOMAIN-CONTAINING PROTEIN"/>
    <property type="match status" value="1"/>
</dbReference>
<keyword evidence="2" id="KW-0694">RNA-binding</keyword>
<comment type="caution">
    <text evidence="4">The sequence shown here is derived from an EMBL/GenBank/DDBJ whole genome shotgun (WGS) entry which is preliminary data.</text>
</comment>
<evidence type="ECO:0000313" key="4">
    <source>
        <dbReference type="EMBL" id="PNF16004.1"/>
    </source>
</evidence>
<dbReference type="GO" id="GO:0003723">
    <property type="term" value="F:RNA binding"/>
    <property type="evidence" value="ECO:0007669"/>
    <property type="project" value="UniProtKB-KW"/>
</dbReference>